<evidence type="ECO:0000313" key="2">
    <source>
        <dbReference type="EMBL" id="VYU41011.1"/>
    </source>
</evidence>
<accession>A0A6N3EQD8</accession>
<reference evidence="2" key="1">
    <citation type="submission" date="2019-11" db="EMBL/GenBank/DDBJ databases">
        <authorList>
            <person name="Feng L."/>
        </authorList>
    </citation>
    <scope>NUCLEOTIDE SEQUENCE</scope>
    <source>
        <strain evidence="2">EMassiliensisLFYP7</strain>
    </source>
</reference>
<dbReference type="InterPro" id="IPR014960">
    <property type="entry name" value="DUF1828"/>
</dbReference>
<dbReference type="RefSeq" id="WP_156566230.1">
    <property type="nucleotide sequence ID" value="NZ_CACRTZ010000026.1"/>
</dbReference>
<protein>
    <recommendedName>
        <fullName evidence="1">DUF1828 domain-containing protein</fullName>
    </recommendedName>
</protein>
<evidence type="ECO:0000259" key="1">
    <source>
        <dbReference type="Pfam" id="PF08861"/>
    </source>
</evidence>
<name>A0A6N3EQD8_9ENTR</name>
<feature type="domain" description="DUF1828" evidence="1">
    <location>
        <begin position="34"/>
        <end position="122"/>
    </location>
</feature>
<gene>
    <name evidence="2" type="ORF">EMLFYP7_02262</name>
</gene>
<dbReference type="Pfam" id="PF08861">
    <property type="entry name" value="DUF1828"/>
    <property type="match status" value="1"/>
</dbReference>
<proteinExistence type="predicted"/>
<dbReference type="EMBL" id="CACRTZ010000026">
    <property type="protein sequence ID" value="VYU41011.1"/>
    <property type="molecule type" value="Genomic_DNA"/>
</dbReference>
<sequence>MTTDLDAIEREICTSLCGSVYVTQRHGMVAVTLPMTARDGDVIVAYLKPESAGWRITDMGTTMMRLSYETDINKILTGSRGNLYQSLILESGLSDDDGEIYLLSDANSLMRNLFRFGQGITRLYDIGMWTKTRTESSFYDDLKEAVINIVGADNLIENYQANVPNSQDYVIDFKIETNSKRPLYLFGIANKDKARLTTITLQHLSANNDQFDSIAVCSNLSELPKKDSSRLMFAANDIAPDMSDINAIQRKIMHRIKA</sequence>
<organism evidence="2">
    <name type="scientific">Phytobacter massiliensis</name>
    <dbReference type="NCBI Taxonomy" id="1485952"/>
    <lineage>
        <taxon>Bacteria</taxon>
        <taxon>Pseudomonadati</taxon>
        <taxon>Pseudomonadota</taxon>
        <taxon>Gammaproteobacteria</taxon>
        <taxon>Enterobacterales</taxon>
        <taxon>Enterobacteriaceae</taxon>
        <taxon>Phytobacter</taxon>
    </lineage>
</organism>
<dbReference type="AlphaFoldDB" id="A0A6N3EQD8"/>